<sequence>MKSIIKITGAVIILAMMTSCVAYDNGYGYQTKRLPPGQAKKIYGGSAKDYAPGQVKKRYGH</sequence>
<evidence type="ECO:0000313" key="4">
    <source>
        <dbReference type="Proteomes" id="UP000279227"/>
    </source>
</evidence>
<dbReference type="GeneID" id="93021933"/>
<dbReference type="PROSITE" id="PS51257">
    <property type="entry name" value="PROKAR_LIPOPROTEIN"/>
    <property type="match status" value="1"/>
</dbReference>
<dbReference type="Proteomes" id="UP000279227">
    <property type="component" value="Chromosome"/>
</dbReference>
<proteinExistence type="predicted"/>
<evidence type="ECO:0000256" key="2">
    <source>
        <dbReference type="SAM" id="SignalP"/>
    </source>
</evidence>
<feature type="region of interest" description="Disordered" evidence="1">
    <location>
        <begin position="34"/>
        <end position="61"/>
    </location>
</feature>
<keyword evidence="2" id="KW-0732">Signal</keyword>
<protein>
    <recommendedName>
        <fullName evidence="5">Quinol oxidase subunit 4</fullName>
    </recommendedName>
</protein>
<dbReference type="AlphaFoldDB" id="A0A3S4M9Y8"/>
<dbReference type="STRING" id="525257.HMPREF0204_13566"/>
<name>A0A3S4M9Y8_CHRGE</name>
<accession>A0A3S4M9Y8</accession>
<organism evidence="3 4">
    <name type="scientific">Chryseobacterium gleum</name>
    <name type="common">Flavobacterium gleum</name>
    <dbReference type="NCBI Taxonomy" id="250"/>
    <lineage>
        <taxon>Bacteria</taxon>
        <taxon>Pseudomonadati</taxon>
        <taxon>Bacteroidota</taxon>
        <taxon>Flavobacteriia</taxon>
        <taxon>Flavobacteriales</taxon>
        <taxon>Weeksellaceae</taxon>
        <taxon>Chryseobacterium group</taxon>
        <taxon>Chryseobacterium</taxon>
    </lineage>
</organism>
<reference evidence="3 4" key="1">
    <citation type="submission" date="2018-12" db="EMBL/GenBank/DDBJ databases">
        <authorList>
            <consortium name="Pathogen Informatics"/>
        </authorList>
    </citation>
    <scope>NUCLEOTIDE SEQUENCE [LARGE SCALE GENOMIC DNA]</scope>
    <source>
        <strain evidence="3 4">NCTC11432</strain>
    </source>
</reference>
<feature type="chain" id="PRO_5018577556" description="Quinol oxidase subunit 4" evidence="2">
    <location>
        <begin position="23"/>
        <end position="61"/>
    </location>
</feature>
<evidence type="ECO:0000256" key="1">
    <source>
        <dbReference type="SAM" id="MobiDB-lite"/>
    </source>
</evidence>
<dbReference type="EMBL" id="LR134289">
    <property type="protein sequence ID" value="VEE05331.1"/>
    <property type="molecule type" value="Genomic_DNA"/>
</dbReference>
<evidence type="ECO:0008006" key="5">
    <source>
        <dbReference type="Google" id="ProtNLM"/>
    </source>
</evidence>
<gene>
    <name evidence="3" type="ORF">NCTC11432_00911</name>
</gene>
<evidence type="ECO:0000313" key="3">
    <source>
        <dbReference type="EMBL" id="VEE05331.1"/>
    </source>
</evidence>
<dbReference type="OrthoDB" id="680152at2"/>
<feature type="signal peptide" evidence="2">
    <location>
        <begin position="1"/>
        <end position="22"/>
    </location>
</feature>
<dbReference type="KEGG" id="cgle:NCTC11432_00911"/>
<dbReference type="RefSeq" id="WP_002979188.1">
    <property type="nucleotide sequence ID" value="NZ_CP068486.1"/>
</dbReference>